<dbReference type="InterPro" id="IPR036259">
    <property type="entry name" value="MFS_trans_sf"/>
</dbReference>
<evidence type="ECO:0000313" key="8">
    <source>
        <dbReference type="Proteomes" id="UP000696310"/>
    </source>
</evidence>
<dbReference type="Proteomes" id="UP001055618">
    <property type="component" value="Unassembled WGS sequence"/>
</dbReference>
<feature type="transmembrane region" description="Helical" evidence="4">
    <location>
        <begin position="278"/>
        <end position="297"/>
    </location>
</feature>
<dbReference type="CDD" id="cd06174">
    <property type="entry name" value="MFS"/>
    <property type="match status" value="1"/>
</dbReference>
<dbReference type="RefSeq" id="WP_095701327.1">
    <property type="nucleotide sequence ID" value="NZ_CAKLIY010000001.1"/>
</dbReference>
<proteinExistence type="predicted"/>
<dbReference type="Proteomes" id="UP001057360">
    <property type="component" value="Unassembled WGS sequence"/>
</dbReference>
<dbReference type="GO" id="GO:0022857">
    <property type="term" value="F:transmembrane transporter activity"/>
    <property type="evidence" value="ECO:0007669"/>
    <property type="project" value="InterPro"/>
</dbReference>
<feature type="transmembrane region" description="Helical" evidence="4">
    <location>
        <begin position="61"/>
        <end position="80"/>
    </location>
</feature>
<dbReference type="SUPFAM" id="SSF103473">
    <property type="entry name" value="MFS general substrate transporter"/>
    <property type="match status" value="1"/>
</dbReference>
<reference evidence="6" key="1">
    <citation type="submission" date="2019-02" db="EMBL/GenBank/DDBJ databases">
        <title>New Zealand Erwinia strains with phe-tRNA free attachment sites.</title>
        <authorList>
            <person name="Nunes-Leite L."/>
            <person name="Pitman A.R."/>
        </authorList>
    </citation>
    <scope>NUCLEOTIDE SEQUENCE</scope>
    <source>
        <strain evidence="7">Ec-140</strain>
        <strain evidence="6">Ec-143</strain>
    </source>
</reference>
<dbReference type="EMBL" id="SGPX01000007">
    <property type="protein sequence ID" value="MCL6352331.1"/>
    <property type="molecule type" value="Genomic_DNA"/>
</dbReference>
<dbReference type="Pfam" id="PF07690">
    <property type="entry name" value="MFS_1"/>
    <property type="match status" value="1"/>
</dbReference>
<feature type="transmembrane region" description="Helical" evidence="4">
    <location>
        <begin position="304"/>
        <end position="328"/>
    </location>
</feature>
<feature type="transmembrane region" description="Helical" evidence="4">
    <location>
        <begin position="386"/>
        <end position="419"/>
    </location>
</feature>
<evidence type="ECO:0000256" key="3">
    <source>
        <dbReference type="ARBA" id="ARBA00023136"/>
    </source>
</evidence>
<evidence type="ECO:0000313" key="7">
    <source>
        <dbReference type="EMBL" id="MCL6369762.1"/>
    </source>
</evidence>
<evidence type="ECO:0000256" key="4">
    <source>
        <dbReference type="SAM" id="Phobius"/>
    </source>
</evidence>
<dbReference type="EMBL" id="SGPY01000007">
    <property type="protein sequence ID" value="MCL6369762.1"/>
    <property type="molecule type" value="Genomic_DNA"/>
</dbReference>
<protein>
    <submittedName>
        <fullName evidence="5">MFS transporter</fullName>
    </submittedName>
</protein>
<dbReference type="AlphaFoldDB" id="A0AAW4NY09"/>
<gene>
    <name evidence="6" type="ORF">EXT50_14285</name>
    <name evidence="7" type="ORF">EXT53_14455</name>
    <name evidence="5" type="ORF">IM880_06655</name>
</gene>
<comment type="caution">
    <text evidence="5">The sequence shown here is derived from an EMBL/GenBank/DDBJ whole genome shotgun (WGS) entry which is preliminary data.</text>
</comment>
<dbReference type="EMBL" id="JAESHX010000028">
    <property type="protein sequence ID" value="MBW5891887.1"/>
    <property type="molecule type" value="Genomic_DNA"/>
</dbReference>
<feature type="transmembrane region" description="Helical" evidence="4">
    <location>
        <begin position="154"/>
        <end position="177"/>
    </location>
</feature>
<organism evidence="5 8">
    <name type="scientific">Pectobacterium polaris</name>
    <dbReference type="NCBI Taxonomy" id="2042057"/>
    <lineage>
        <taxon>Bacteria</taxon>
        <taxon>Pseudomonadati</taxon>
        <taxon>Pseudomonadota</taxon>
        <taxon>Gammaproteobacteria</taxon>
        <taxon>Enterobacterales</taxon>
        <taxon>Pectobacteriaceae</taxon>
        <taxon>Pectobacterium</taxon>
    </lineage>
</organism>
<sequence>MYKERQVIPGPLQRLTGIRPEEASLVGWSLIYIIALFLAYYVLRPIRDELGVTGGVSNLPWLFTGTLIVMLLVSPIYGYIVRRYSRERFIAIAYRFFAANLVIFIVLMTSSSEAHQVWVGRAFFIWVSVFNLFVVSVFWSFIEDIFNSGQGKRLFGILSAGATFGGLLGSAITSGLIEHIGRTWLIAISIILLEVAVLASAKLSRASGSLRIATPQDEASKPVGGGIFTGMIHTFRSPYLLGIACFVLIYSITSTFLYFQQASIAEVNFPTREARTAFFANIDFWVNAITLFVQIFLTGRLMAGFGVLLTLCVLPLVSVIGFAGLTAYPTVIVFVVAQVARRVANFALARPAREVLFTSSKREDRYKAKNFIDTVIYRGGDQVASWSYAGLMALGLGISQIALVGIPLSIIWLAISIWLGRAHVQQEKAQERSATGVSMTESSPPVNT</sequence>
<dbReference type="Gene3D" id="1.20.1250.20">
    <property type="entry name" value="MFS general substrate transporter like domains"/>
    <property type="match status" value="1"/>
</dbReference>
<feature type="transmembrane region" description="Helical" evidence="4">
    <location>
        <begin position="183"/>
        <end position="201"/>
    </location>
</feature>
<dbReference type="Proteomes" id="UP000696310">
    <property type="component" value="Unassembled WGS sequence"/>
</dbReference>
<feature type="transmembrane region" description="Helical" evidence="4">
    <location>
        <begin position="92"/>
        <end position="111"/>
    </location>
</feature>
<feature type="transmembrane region" description="Helical" evidence="4">
    <location>
        <begin position="23"/>
        <end position="41"/>
    </location>
</feature>
<evidence type="ECO:0000256" key="1">
    <source>
        <dbReference type="ARBA" id="ARBA00022692"/>
    </source>
</evidence>
<dbReference type="GeneID" id="61410636"/>
<dbReference type="PANTHER" id="PTHR43596">
    <property type="entry name" value="ADP,ATP CARRIER PROTEIN"/>
    <property type="match status" value="1"/>
</dbReference>
<name>A0AAW4NY09_9GAMM</name>
<keyword evidence="3 4" id="KW-0472">Membrane</keyword>
<evidence type="ECO:0000256" key="2">
    <source>
        <dbReference type="ARBA" id="ARBA00022989"/>
    </source>
</evidence>
<reference evidence="5" key="2">
    <citation type="journal article" date="2021" name="bioRxiv">
        <title>Identification of Pectobacterium species isolated from the soft rot of tetecho (Neobuxbaumia tetetzo), a columnar cactus, and associated metagenomics.</title>
        <authorList>
            <person name="Vargas-Peralta D."/>
            <person name="Narvaez-Barragan D.A."/>
            <person name="de Sandozequi A."/>
            <person name="Romero-Gutierrez M.F."/>
            <person name="Segovia L."/>
            <person name="Martinez-Anaya C."/>
            <person name="Alcaraz L.D."/>
            <person name="de la Torre Almaraz R."/>
        </authorList>
    </citation>
    <scope>NUCLEOTIDE SEQUENCE</scope>
    <source>
        <strain evidence="5">A3</strain>
    </source>
</reference>
<reference evidence="5" key="3">
    <citation type="submission" date="2021-01" db="EMBL/GenBank/DDBJ databases">
        <authorList>
            <person name="Vargas Peralta D."/>
        </authorList>
    </citation>
    <scope>NUCLEOTIDE SEQUENCE</scope>
    <source>
        <strain evidence="5">A3</strain>
    </source>
</reference>
<keyword evidence="2 4" id="KW-1133">Transmembrane helix</keyword>
<dbReference type="PANTHER" id="PTHR43596:SF1">
    <property type="entry name" value="ADP,ATP CARRIER PROTEIN"/>
    <property type="match status" value="1"/>
</dbReference>
<keyword evidence="1 4" id="KW-0812">Transmembrane</keyword>
<dbReference type="InterPro" id="IPR011701">
    <property type="entry name" value="MFS"/>
</dbReference>
<dbReference type="KEGG" id="ppoa:BJK05_18340"/>
<keyword evidence="9" id="KW-1185">Reference proteome</keyword>
<feature type="transmembrane region" description="Helical" evidence="4">
    <location>
        <begin position="239"/>
        <end position="258"/>
    </location>
</feature>
<feature type="transmembrane region" description="Helical" evidence="4">
    <location>
        <begin position="123"/>
        <end position="142"/>
    </location>
</feature>
<evidence type="ECO:0000313" key="5">
    <source>
        <dbReference type="EMBL" id="MBW5891887.1"/>
    </source>
</evidence>
<evidence type="ECO:0000313" key="9">
    <source>
        <dbReference type="Proteomes" id="UP001055618"/>
    </source>
</evidence>
<evidence type="ECO:0000313" key="6">
    <source>
        <dbReference type="EMBL" id="MCL6352331.1"/>
    </source>
</evidence>
<accession>A0AAW4NY09</accession>